<accession>A0A0W8DGS1</accession>
<dbReference type="Proteomes" id="UP000054636">
    <property type="component" value="Unassembled WGS sequence"/>
</dbReference>
<gene>
    <name evidence="1" type="ORF">AM588_10006190</name>
</gene>
<reference evidence="1 2" key="1">
    <citation type="submission" date="2015-11" db="EMBL/GenBank/DDBJ databases">
        <title>Genomes and virulence difference between two physiological races of Phytophthora nicotianae.</title>
        <authorList>
            <person name="Liu H."/>
            <person name="Ma X."/>
            <person name="Yu H."/>
            <person name="Fang D."/>
            <person name="Li Y."/>
            <person name="Wang X."/>
            <person name="Wang W."/>
            <person name="Dong Y."/>
            <person name="Xiao B."/>
        </authorList>
    </citation>
    <scope>NUCLEOTIDE SEQUENCE [LARGE SCALE GENOMIC DNA]</scope>
    <source>
        <strain evidence="2">race 1</strain>
    </source>
</reference>
<evidence type="ECO:0000313" key="1">
    <source>
        <dbReference type="EMBL" id="KUF95566.1"/>
    </source>
</evidence>
<sequence>MVLENDDRKVWTSLVSMGRWHCYAEGTGDHVRRAVYLAASKLLGGLHPTQQTSYEDTDSMQGVASMLCRLGLRPRASSAFASQAIANFMAVLHHINYKLDAHICSYVTKPVLAFGVTHVWYEIKQQVLGKYILPKFWELLTQGVIETGDIGVVVARSFLLLAMDATIAHGLPVDAYSLANGTHHFIGQFCSVKRFLRVFDGSYKRHVEAMADNDQKSEGNGSVESKLLNVEVEPNDEKKTPAAPKLVTMDNATPEQRANFESWMDGWDQWRRCFSHFFELTAMQATATLWFLLGRRAAGAFPRDQDEADFMIPIFCKSTAEVSFVIVKATETTGNLSSLLSKDSLLDACSKRMEMRMTNTSWLRSCLAT</sequence>
<organism evidence="1 2">
    <name type="scientific">Phytophthora nicotianae</name>
    <name type="common">Potato buckeye rot agent</name>
    <name type="synonym">Phytophthora parasitica</name>
    <dbReference type="NCBI Taxonomy" id="4792"/>
    <lineage>
        <taxon>Eukaryota</taxon>
        <taxon>Sar</taxon>
        <taxon>Stramenopiles</taxon>
        <taxon>Oomycota</taxon>
        <taxon>Peronosporomycetes</taxon>
        <taxon>Peronosporales</taxon>
        <taxon>Peronosporaceae</taxon>
        <taxon>Phytophthora</taxon>
    </lineage>
</organism>
<dbReference type="EMBL" id="LNFP01000219">
    <property type="protein sequence ID" value="KUF95566.1"/>
    <property type="molecule type" value="Genomic_DNA"/>
</dbReference>
<comment type="caution">
    <text evidence="1">The sequence shown here is derived from an EMBL/GenBank/DDBJ whole genome shotgun (WGS) entry which is preliminary data.</text>
</comment>
<name>A0A0W8DGS1_PHYNI</name>
<protein>
    <submittedName>
        <fullName evidence="1">Uncharacterized protein</fullName>
    </submittedName>
</protein>
<dbReference type="PANTHER" id="PTHR33266">
    <property type="entry name" value="CHROMOSOME 15, WHOLE GENOME SHOTGUN SEQUENCE"/>
    <property type="match status" value="1"/>
</dbReference>
<dbReference type="AlphaFoldDB" id="A0A0W8DGS1"/>
<dbReference type="PANTHER" id="PTHR33266:SF1">
    <property type="entry name" value="F-BOX DOMAIN-CONTAINING PROTEIN"/>
    <property type="match status" value="1"/>
</dbReference>
<proteinExistence type="predicted"/>
<evidence type="ECO:0000313" key="2">
    <source>
        <dbReference type="Proteomes" id="UP000054636"/>
    </source>
</evidence>